<dbReference type="InterPro" id="IPR036188">
    <property type="entry name" value="FAD/NAD-bd_sf"/>
</dbReference>
<dbReference type="Proteomes" id="UP000285278">
    <property type="component" value="Unassembled WGS sequence"/>
</dbReference>
<keyword evidence="2" id="KW-0285">Flavoprotein</keyword>
<dbReference type="EMBL" id="QXJK01000010">
    <property type="protein sequence ID" value="RIX34027.1"/>
    <property type="molecule type" value="Genomic_DNA"/>
</dbReference>
<evidence type="ECO:0000256" key="2">
    <source>
        <dbReference type="ARBA" id="ARBA00022630"/>
    </source>
</evidence>
<dbReference type="Gene3D" id="3.50.50.60">
    <property type="entry name" value="FAD/NAD(P)-binding domain"/>
    <property type="match status" value="1"/>
</dbReference>
<gene>
    <name evidence="6" type="ORF">D3M95_09040</name>
</gene>
<comment type="cofactor">
    <cofactor evidence="1">
        <name>FAD</name>
        <dbReference type="ChEBI" id="CHEBI:57692"/>
    </cofactor>
</comment>
<dbReference type="InterPro" id="IPR006076">
    <property type="entry name" value="FAD-dep_OxRdtase"/>
</dbReference>
<dbReference type="AlphaFoldDB" id="A0A418Q5S3"/>
<dbReference type="OrthoDB" id="9806452at2"/>
<dbReference type="GO" id="GO:0050660">
    <property type="term" value="F:flavin adenine dinucleotide binding"/>
    <property type="evidence" value="ECO:0007669"/>
    <property type="project" value="InterPro"/>
</dbReference>
<evidence type="ECO:0000256" key="4">
    <source>
        <dbReference type="ARBA" id="ARBA00023002"/>
    </source>
</evidence>
<evidence type="ECO:0000256" key="1">
    <source>
        <dbReference type="ARBA" id="ARBA00001974"/>
    </source>
</evidence>
<dbReference type="GO" id="GO:0008115">
    <property type="term" value="F:sarcosine oxidase activity"/>
    <property type="evidence" value="ECO:0007669"/>
    <property type="project" value="TreeGrafter"/>
</dbReference>
<dbReference type="InterPro" id="IPR045170">
    <property type="entry name" value="MTOX"/>
</dbReference>
<keyword evidence="4" id="KW-0560">Oxidoreductase</keyword>
<dbReference type="NCBIfam" id="NF008425">
    <property type="entry name" value="PRK11259.1"/>
    <property type="match status" value="1"/>
</dbReference>
<dbReference type="Pfam" id="PF01266">
    <property type="entry name" value="DAO"/>
    <property type="match status" value="1"/>
</dbReference>
<reference evidence="6 7" key="1">
    <citation type="submission" date="2018-09" db="EMBL/GenBank/DDBJ databases">
        <title>Optimization and identification of Corynebacterium falsenii FN1-14 from fish paste.</title>
        <authorList>
            <person name="Daroonpunt R."/>
            <person name="Tanasupawat S."/>
        </authorList>
    </citation>
    <scope>NUCLEOTIDE SEQUENCE [LARGE SCALE GENOMIC DNA]</scope>
    <source>
        <strain evidence="6 7">FN1-14</strain>
    </source>
</reference>
<dbReference type="RefSeq" id="WP_119665095.1">
    <property type="nucleotide sequence ID" value="NZ_CP083647.1"/>
</dbReference>
<proteinExistence type="predicted"/>
<dbReference type="SUPFAM" id="SSF51905">
    <property type="entry name" value="FAD/NAD(P)-binding domain"/>
    <property type="match status" value="1"/>
</dbReference>
<sequence>MNNALTEQNSHTSEGLDADVIVVGLGSMGSAAADRLSERGARVLGFEQFHRGHDNGSHHGGSRLIRMSYFEHPDYVPLLARAFELWDELQADADDRGWDQLVHYTGGLYAGPPGCITVEGSRMSAEEHGLDHEMLTAEEIRRRFPHFAVEDDEVGVFEKRAGFVRPEMTVALQLARAEERGADLRHNHKVLGIEPTDHGVAVTVVNTADQSDGKDDPTPEVVTARKVVVCPGAWAPGLFEETGIPQFAERQVMHWFSPGEEFAAYESGPVYIHERADELQIYGFPASDGEDAGSKVAFFRNGRPVDPDQLDRAVTDEEIAEMRERLLTFVPALGRGEHRASRACMYTTTPDTHFVIGRHPGWDSPDIVIACGFSGHGFKFVPAVGEVLADLILDATTRHSIDLFDPMRFTEVRAAASKGGNTLVGENA</sequence>
<dbReference type="PANTHER" id="PTHR10961:SF7">
    <property type="entry name" value="FAD DEPENDENT OXIDOREDUCTASE DOMAIN-CONTAINING PROTEIN"/>
    <property type="match status" value="1"/>
</dbReference>
<name>A0A418Q5S3_9CORY</name>
<evidence type="ECO:0000313" key="7">
    <source>
        <dbReference type="Proteomes" id="UP000285278"/>
    </source>
</evidence>
<feature type="domain" description="FAD dependent oxidoreductase" evidence="5">
    <location>
        <begin position="19"/>
        <end position="391"/>
    </location>
</feature>
<dbReference type="SUPFAM" id="SSF54373">
    <property type="entry name" value="FAD-linked reductases, C-terminal domain"/>
    <property type="match status" value="1"/>
</dbReference>
<dbReference type="InterPro" id="IPR002204">
    <property type="entry name" value="3-OH-isobutyrate_DH-rel_CS"/>
</dbReference>
<dbReference type="PROSITE" id="PS00895">
    <property type="entry name" value="3_HYDROXYISOBUT_DH"/>
    <property type="match status" value="1"/>
</dbReference>
<organism evidence="6 7">
    <name type="scientific">Corynebacterium falsenii</name>
    <dbReference type="NCBI Taxonomy" id="108486"/>
    <lineage>
        <taxon>Bacteria</taxon>
        <taxon>Bacillati</taxon>
        <taxon>Actinomycetota</taxon>
        <taxon>Actinomycetes</taxon>
        <taxon>Mycobacteriales</taxon>
        <taxon>Corynebacteriaceae</taxon>
        <taxon>Corynebacterium</taxon>
    </lineage>
</organism>
<dbReference type="STRING" id="1451189.CFAL_02445"/>
<keyword evidence="3" id="KW-0274">FAD</keyword>
<evidence type="ECO:0000259" key="5">
    <source>
        <dbReference type="Pfam" id="PF01266"/>
    </source>
</evidence>
<keyword evidence="7" id="KW-1185">Reference proteome</keyword>
<evidence type="ECO:0000313" key="6">
    <source>
        <dbReference type="EMBL" id="RIX34027.1"/>
    </source>
</evidence>
<dbReference type="Gene3D" id="3.30.9.10">
    <property type="entry name" value="D-Amino Acid Oxidase, subunit A, domain 2"/>
    <property type="match status" value="1"/>
</dbReference>
<accession>A0A418Q5S3</accession>
<dbReference type="PANTHER" id="PTHR10961">
    <property type="entry name" value="PEROXISOMAL SARCOSINE OXIDASE"/>
    <property type="match status" value="1"/>
</dbReference>
<evidence type="ECO:0000256" key="3">
    <source>
        <dbReference type="ARBA" id="ARBA00022827"/>
    </source>
</evidence>
<protein>
    <submittedName>
        <fullName evidence="6">N-methyl-L-tryptophan oxidase</fullName>
    </submittedName>
</protein>
<comment type="caution">
    <text evidence="6">The sequence shown here is derived from an EMBL/GenBank/DDBJ whole genome shotgun (WGS) entry which is preliminary data.</text>
</comment>